<dbReference type="Proteomes" id="UP001595872">
    <property type="component" value="Unassembled WGS sequence"/>
</dbReference>
<proteinExistence type="predicted"/>
<dbReference type="RefSeq" id="WP_378257154.1">
    <property type="nucleotide sequence ID" value="NZ_JBHSIT010000005.1"/>
</dbReference>
<comment type="caution">
    <text evidence="2">The sequence shown here is derived from an EMBL/GenBank/DDBJ whole genome shotgun (WGS) entry which is preliminary data.</text>
</comment>
<organism evidence="2 3">
    <name type="scientific">Actinomadura gamaensis</name>
    <dbReference type="NCBI Taxonomy" id="1763541"/>
    <lineage>
        <taxon>Bacteria</taxon>
        <taxon>Bacillati</taxon>
        <taxon>Actinomycetota</taxon>
        <taxon>Actinomycetes</taxon>
        <taxon>Streptosporangiales</taxon>
        <taxon>Thermomonosporaceae</taxon>
        <taxon>Actinomadura</taxon>
    </lineage>
</organism>
<evidence type="ECO:0000313" key="3">
    <source>
        <dbReference type="Proteomes" id="UP001595872"/>
    </source>
</evidence>
<evidence type="ECO:0000313" key="2">
    <source>
        <dbReference type="EMBL" id="MFC4909556.1"/>
    </source>
</evidence>
<feature type="region of interest" description="Disordered" evidence="1">
    <location>
        <begin position="55"/>
        <end position="84"/>
    </location>
</feature>
<gene>
    <name evidence="2" type="ORF">ACFPCY_19695</name>
</gene>
<sequence>MTWVSAVTTGRAPAAMMRDVELSLKTTLSEIDPAGHLTAVVSVVTRSEADLSRFTAGTPGYRAAGPRRGGRAGPDGEPSGSRVESVTVGVSGWVRGESFAASGTGPTVGTALVPIRRALWRRSLLSPLGR</sequence>
<evidence type="ECO:0000256" key="1">
    <source>
        <dbReference type="SAM" id="MobiDB-lite"/>
    </source>
</evidence>
<dbReference type="EMBL" id="JBHSIT010000005">
    <property type="protein sequence ID" value="MFC4909556.1"/>
    <property type="molecule type" value="Genomic_DNA"/>
</dbReference>
<accession>A0ABV9TZH4</accession>
<name>A0ABV9TZH4_9ACTN</name>
<reference evidence="3" key="1">
    <citation type="journal article" date="2019" name="Int. J. Syst. Evol. Microbiol.">
        <title>The Global Catalogue of Microorganisms (GCM) 10K type strain sequencing project: providing services to taxonomists for standard genome sequencing and annotation.</title>
        <authorList>
            <consortium name="The Broad Institute Genomics Platform"/>
            <consortium name="The Broad Institute Genome Sequencing Center for Infectious Disease"/>
            <person name="Wu L."/>
            <person name="Ma J."/>
        </authorList>
    </citation>
    <scope>NUCLEOTIDE SEQUENCE [LARGE SCALE GENOMIC DNA]</scope>
    <source>
        <strain evidence="3">KLKA75</strain>
    </source>
</reference>
<feature type="compositionally biased region" description="Low complexity" evidence="1">
    <location>
        <begin position="56"/>
        <end position="66"/>
    </location>
</feature>
<keyword evidence="3" id="KW-1185">Reference proteome</keyword>
<protein>
    <submittedName>
        <fullName evidence="2">Uncharacterized protein</fullName>
    </submittedName>
</protein>